<reference evidence="8 9" key="1">
    <citation type="submission" date="2006-03" db="EMBL/GenBank/DDBJ databases">
        <authorList>
            <person name="Pinhassi J."/>
            <person name="Pedros-Alio C."/>
            <person name="Ferriera S."/>
            <person name="Johnson J."/>
            <person name="Kravitz S."/>
            <person name="Halpern A."/>
            <person name="Remington K."/>
            <person name="Beeson K."/>
            <person name="Tran B."/>
            <person name="Rogers Y.-H."/>
            <person name="Friedman R."/>
            <person name="Venter J.C."/>
        </authorList>
    </citation>
    <scope>NUCLEOTIDE SEQUENCE [LARGE SCALE GENOMIC DNA]</scope>
    <source>
        <strain evidence="8 9">RED65</strain>
    </source>
</reference>
<keyword evidence="2 6" id="KW-0288">FMN</keyword>
<sequence>MKLLQINSGIFTENSQSTQLADKFAQQWLAQNPGSERIVRDLIADPVPHLDANIITAFATEADQRTAEQTQVHENSMALIEELKSADAIVMGVPMYNFAVPSQLKAYFDHIARAGITFSYTENGPQGLLADKPVYVLAARGGIHKDQPTDTQTGFIKTILGFIGLKNVEIIYAEGLNMGDEAKAKGLDEAKQQMESLFV</sequence>
<dbReference type="AlphaFoldDB" id="Q1MYD7"/>
<evidence type="ECO:0000256" key="4">
    <source>
        <dbReference type="ARBA" id="ARBA00023027"/>
    </source>
</evidence>
<dbReference type="PANTHER" id="PTHR43741">
    <property type="entry name" value="FMN-DEPENDENT NADH-AZOREDUCTASE 1"/>
    <property type="match status" value="1"/>
</dbReference>
<dbReference type="InterPro" id="IPR029039">
    <property type="entry name" value="Flavoprotein-like_sf"/>
</dbReference>
<keyword evidence="3 6" id="KW-0560">Oxidoreductase</keyword>
<dbReference type="Proteomes" id="UP000004263">
    <property type="component" value="Unassembled WGS sequence"/>
</dbReference>
<comment type="catalytic activity">
    <reaction evidence="5">
        <text>N,N-dimethyl-1,4-phenylenediamine + anthranilate + 2 NAD(+) = 2-(4-dimethylaminophenyl)diazenylbenzoate + 2 NADH + 2 H(+)</text>
        <dbReference type="Rhea" id="RHEA:55872"/>
        <dbReference type="ChEBI" id="CHEBI:15378"/>
        <dbReference type="ChEBI" id="CHEBI:15783"/>
        <dbReference type="ChEBI" id="CHEBI:16567"/>
        <dbReference type="ChEBI" id="CHEBI:57540"/>
        <dbReference type="ChEBI" id="CHEBI:57945"/>
        <dbReference type="ChEBI" id="CHEBI:71579"/>
        <dbReference type="EC" id="1.7.1.17"/>
    </reaction>
    <physiologicalReaction direction="right-to-left" evidence="5">
        <dbReference type="Rhea" id="RHEA:55874"/>
    </physiologicalReaction>
</comment>
<dbReference type="RefSeq" id="WP_007019309.1">
    <property type="nucleotide sequence ID" value="NZ_CH724123.1"/>
</dbReference>
<evidence type="ECO:0000313" key="8">
    <source>
        <dbReference type="EMBL" id="EAT11008.1"/>
    </source>
</evidence>
<accession>Q1MYD7</accession>
<evidence type="ECO:0000313" key="9">
    <source>
        <dbReference type="Proteomes" id="UP000004263"/>
    </source>
</evidence>
<dbReference type="STRING" id="207949.RED65_02263"/>
<comment type="catalytic activity">
    <reaction evidence="6">
        <text>2 a quinone + NADH + H(+) = 2 a 1,4-benzosemiquinone + NAD(+)</text>
        <dbReference type="Rhea" id="RHEA:65952"/>
        <dbReference type="ChEBI" id="CHEBI:15378"/>
        <dbReference type="ChEBI" id="CHEBI:57540"/>
        <dbReference type="ChEBI" id="CHEBI:57945"/>
        <dbReference type="ChEBI" id="CHEBI:132124"/>
        <dbReference type="ChEBI" id="CHEBI:134225"/>
    </reaction>
</comment>
<evidence type="ECO:0000256" key="5">
    <source>
        <dbReference type="ARBA" id="ARBA00048542"/>
    </source>
</evidence>
<dbReference type="GO" id="GO:0016652">
    <property type="term" value="F:oxidoreductase activity, acting on NAD(P)H as acceptor"/>
    <property type="evidence" value="ECO:0007669"/>
    <property type="project" value="UniProtKB-UniRule"/>
</dbReference>
<name>Q1MYD7_9GAMM</name>
<dbReference type="OrthoDB" id="9787136at2"/>
<dbReference type="EMBL" id="AAQH01000026">
    <property type="protein sequence ID" value="EAT11008.1"/>
    <property type="molecule type" value="Genomic_DNA"/>
</dbReference>
<comment type="function">
    <text evidence="6">Also exhibits azoreductase activity. Catalyzes the reductive cleavage of the azo bond in aromatic azo compounds to the corresponding amines.</text>
</comment>
<dbReference type="HOGENOM" id="CLU_088964_0_0_6"/>
<evidence type="ECO:0000256" key="6">
    <source>
        <dbReference type="HAMAP-Rule" id="MF_01216"/>
    </source>
</evidence>
<gene>
    <name evidence="6" type="primary">azoR</name>
    <name evidence="8" type="ORF">RED65_02263</name>
</gene>
<dbReference type="SUPFAM" id="SSF52218">
    <property type="entry name" value="Flavoproteins"/>
    <property type="match status" value="1"/>
</dbReference>
<proteinExistence type="inferred from homology"/>
<dbReference type="PANTHER" id="PTHR43741:SF2">
    <property type="entry name" value="FMN-DEPENDENT NADH:QUINONE OXIDOREDUCTASE"/>
    <property type="match status" value="1"/>
</dbReference>
<evidence type="ECO:0000256" key="1">
    <source>
        <dbReference type="ARBA" id="ARBA00022630"/>
    </source>
</evidence>
<keyword evidence="1 6" id="KW-0285">Flavoprotein</keyword>
<feature type="domain" description="Flavodoxin-like fold" evidence="7">
    <location>
        <begin position="1"/>
        <end position="196"/>
    </location>
</feature>
<dbReference type="GO" id="GO:0010181">
    <property type="term" value="F:FMN binding"/>
    <property type="evidence" value="ECO:0007669"/>
    <property type="project" value="UniProtKB-UniRule"/>
</dbReference>
<comment type="caution">
    <text evidence="6">Lacks conserved residue(s) required for the propagation of feature annotation.</text>
</comment>
<comment type="caution">
    <text evidence="8">The sequence shown here is derived from an EMBL/GenBank/DDBJ whole genome shotgun (WGS) entry which is preliminary data.</text>
</comment>
<dbReference type="InterPro" id="IPR050104">
    <property type="entry name" value="FMN-dep_NADH:Q_OxRdtase_AzoR1"/>
</dbReference>
<evidence type="ECO:0000256" key="3">
    <source>
        <dbReference type="ARBA" id="ARBA00023002"/>
    </source>
</evidence>
<dbReference type="Pfam" id="PF02525">
    <property type="entry name" value="Flavodoxin_2"/>
    <property type="match status" value="1"/>
</dbReference>
<comment type="cofactor">
    <cofactor evidence="6">
        <name>FMN</name>
        <dbReference type="ChEBI" id="CHEBI:58210"/>
    </cofactor>
    <text evidence="6">Binds 1 FMN per subunit.</text>
</comment>
<dbReference type="HAMAP" id="MF_01216">
    <property type="entry name" value="Azoreductase_type1"/>
    <property type="match status" value="1"/>
</dbReference>
<feature type="binding site" evidence="6">
    <location>
        <begin position="15"/>
        <end position="17"/>
    </location>
    <ligand>
        <name>FMN</name>
        <dbReference type="ChEBI" id="CHEBI:58210"/>
    </ligand>
</feature>
<organism evidence="8 9">
    <name type="scientific">Bermanella marisrubri</name>
    <dbReference type="NCBI Taxonomy" id="207949"/>
    <lineage>
        <taxon>Bacteria</taxon>
        <taxon>Pseudomonadati</taxon>
        <taxon>Pseudomonadota</taxon>
        <taxon>Gammaproteobacteria</taxon>
        <taxon>Oceanospirillales</taxon>
        <taxon>Oceanospirillaceae</taxon>
        <taxon>Bermanella</taxon>
    </lineage>
</organism>
<dbReference type="EC" id="1.7.1.17" evidence="6"/>
<dbReference type="EC" id="1.6.5.-" evidence="6"/>
<dbReference type="Gene3D" id="3.40.50.360">
    <property type="match status" value="1"/>
</dbReference>
<comment type="subunit">
    <text evidence="6">Homodimer.</text>
</comment>
<evidence type="ECO:0000259" key="7">
    <source>
        <dbReference type="Pfam" id="PF02525"/>
    </source>
</evidence>
<feature type="binding site" evidence="6">
    <location>
        <begin position="95"/>
        <end position="98"/>
    </location>
    <ligand>
        <name>FMN</name>
        <dbReference type="ChEBI" id="CHEBI:58210"/>
    </ligand>
</feature>
<comment type="similarity">
    <text evidence="6">Belongs to the azoreductase type 1 family.</text>
</comment>
<comment type="function">
    <text evidence="6">Quinone reductase that provides resistance to thiol-specific stress caused by electrophilic quinones.</text>
</comment>
<dbReference type="GO" id="GO:0016655">
    <property type="term" value="F:oxidoreductase activity, acting on NAD(P)H, quinone or similar compound as acceptor"/>
    <property type="evidence" value="ECO:0007669"/>
    <property type="project" value="InterPro"/>
</dbReference>
<keyword evidence="4 6" id="KW-0520">NAD</keyword>
<dbReference type="GO" id="GO:0009055">
    <property type="term" value="F:electron transfer activity"/>
    <property type="evidence" value="ECO:0007669"/>
    <property type="project" value="UniProtKB-UniRule"/>
</dbReference>
<dbReference type="InterPro" id="IPR023048">
    <property type="entry name" value="NADH:quinone_OxRdtase_FMN_depd"/>
</dbReference>
<evidence type="ECO:0000256" key="2">
    <source>
        <dbReference type="ARBA" id="ARBA00022643"/>
    </source>
</evidence>
<dbReference type="InterPro" id="IPR003680">
    <property type="entry name" value="Flavodoxin_fold"/>
</dbReference>
<protein>
    <recommendedName>
        <fullName evidence="6">FMN dependent NADH:quinone oxidoreductase</fullName>
        <ecNumber evidence="6">1.6.5.-</ecNumber>
    </recommendedName>
    <alternativeName>
        <fullName evidence="6">Azo-dye reductase</fullName>
    </alternativeName>
    <alternativeName>
        <fullName evidence="6">FMN-dependent NADH-azo compound oxidoreductase</fullName>
    </alternativeName>
    <alternativeName>
        <fullName evidence="6">FMN-dependent NADH-azoreductase</fullName>
        <ecNumber evidence="6">1.7.1.17</ecNumber>
    </alternativeName>
</protein>
<keyword evidence="9" id="KW-1185">Reference proteome</keyword>